<dbReference type="AlphaFoldDB" id="A0A226EL12"/>
<proteinExistence type="predicted"/>
<reference evidence="3 4" key="1">
    <citation type="submission" date="2015-12" db="EMBL/GenBank/DDBJ databases">
        <title>The genome of Folsomia candida.</title>
        <authorList>
            <person name="Faddeeva A."/>
            <person name="Derks M.F."/>
            <person name="Anvar Y."/>
            <person name="Smit S."/>
            <person name="Van Straalen N."/>
            <person name="Roelofs D."/>
        </authorList>
    </citation>
    <scope>NUCLEOTIDE SEQUENCE [LARGE SCALE GENOMIC DNA]</scope>
    <source>
        <strain evidence="3 4">VU population</strain>
        <tissue evidence="3">Whole body</tissue>
    </source>
</reference>
<feature type="region of interest" description="Disordered" evidence="2">
    <location>
        <begin position="383"/>
        <end position="404"/>
    </location>
</feature>
<name>A0A226EL12_FOLCA</name>
<feature type="region of interest" description="Disordered" evidence="2">
    <location>
        <begin position="101"/>
        <end position="122"/>
    </location>
</feature>
<keyword evidence="4" id="KW-1185">Reference proteome</keyword>
<organism evidence="3 4">
    <name type="scientific">Folsomia candida</name>
    <name type="common">Springtail</name>
    <dbReference type="NCBI Taxonomy" id="158441"/>
    <lineage>
        <taxon>Eukaryota</taxon>
        <taxon>Metazoa</taxon>
        <taxon>Ecdysozoa</taxon>
        <taxon>Arthropoda</taxon>
        <taxon>Hexapoda</taxon>
        <taxon>Collembola</taxon>
        <taxon>Entomobryomorpha</taxon>
        <taxon>Isotomoidea</taxon>
        <taxon>Isotomidae</taxon>
        <taxon>Proisotominae</taxon>
        <taxon>Folsomia</taxon>
    </lineage>
</organism>
<protein>
    <submittedName>
        <fullName evidence="3">Coiled-coil domain-containing protein 61</fullName>
    </submittedName>
</protein>
<dbReference type="InterPro" id="IPR049733">
    <property type="entry name" value="CCDC61_N"/>
</dbReference>
<dbReference type="Proteomes" id="UP000198287">
    <property type="component" value="Unassembled WGS sequence"/>
</dbReference>
<dbReference type="CDD" id="cd22284">
    <property type="entry name" value="HD_CCDC61_N"/>
    <property type="match status" value="1"/>
</dbReference>
<evidence type="ECO:0000313" key="4">
    <source>
        <dbReference type="Proteomes" id="UP000198287"/>
    </source>
</evidence>
<evidence type="ECO:0000313" key="3">
    <source>
        <dbReference type="EMBL" id="OXA57684.1"/>
    </source>
</evidence>
<accession>A0A226EL12</accession>
<evidence type="ECO:0000256" key="1">
    <source>
        <dbReference type="SAM" id="Coils"/>
    </source>
</evidence>
<sequence length="585" mass="65758">MSKNITTPWTFKDGRDYVLSLTVMEHPSLNTSLSIKLSDKITAEEWSCSYDSKYVENLTHRTGSYKPFHVFVSMLQSALLKKSESVALDLMNLNDLENIRSQKGSSSSTTLGSGSGGRMTNFKPNNGELNSSCFSSSDHIHAGNGLKDKLCQNNESGSSKKKYLIVAVHYPIPLNHSGPPNLQVMQKNIFQLRSEVVILRNAKISLEEEVINLKQIHQHTENNDVKNYGEKGLALGLMGGAELSHKMRCRCPEEEDQVLIGELRLRIGVLEETLEETRADHLKIVEKLQAENNFLQQKLNSSGKYEERLEDEIYLLTHGSSVPPGRKSQPQIGCVTCKRKDEMKRKISLNLWNSGDNAAASRRGIKTNLANLVGRRRVGSPGISPLPIMRRSRSFSPSPSRKVSFDPTAYIREKKLKQDRMAQLRQNEILKLEKIKSELQIRARDSSTSSGDGNDNKLKSRTRSISRESRGSQRSSLVVGVGGRAVSRSPLSHGRTRSSNMIINRKLENAKEISERLSRERNRSLGRRGGLVFTKNHQSPTLSSKNKMNSQIPIRSLHAHVDNLVSQELPRLRRSTRRNEIDMAE</sequence>
<dbReference type="OrthoDB" id="568137at2759"/>
<dbReference type="EMBL" id="LNIX01000003">
    <property type="protein sequence ID" value="OXA57684.1"/>
    <property type="molecule type" value="Genomic_DNA"/>
</dbReference>
<feature type="coiled-coil region" evidence="1">
    <location>
        <begin position="260"/>
        <end position="298"/>
    </location>
</feature>
<gene>
    <name evidence="3" type="ORF">Fcan01_07622</name>
</gene>
<comment type="caution">
    <text evidence="3">The sequence shown here is derived from an EMBL/GenBank/DDBJ whole genome shotgun (WGS) entry which is preliminary data.</text>
</comment>
<feature type="compositionally biased region" description="Low complexity" evidence="2">
    <location>
        <begin position="472"/>
        <end position="489"/>
    </location>
</feature>
<feature type="region of interest" description="Disordered" evidence="2">
    <location>
        <begin position="441"/>
        <end position="496"/>
    </location>
</feature>
<keyword evidence="1" id="KW-0175">Coiled coil</keyword>
<evidence type="ECO:0000256" key="2">
    <source>
        <dbReference type="SAM" id="MobiDB-lite"/>
    </source>
</evidence>